<keyword evidence="2" id="KW-1185">Reference proteome</keyword>
<dbReference type="Proteomes" id="UP000027222">
    <property type="component" value="Unassembled WGS sequence"/>
</dbReference>
<proteinExistence type="predicted"/>
<dbReference type="HOGENOM" id="CLU_1652275_0_0_1"/>
<evidence type="ECO:0000313" key="1">
    <source>
        <dbReference type="EMBL" id="KDR81300.1"/>
    </source>
</evidence>
<protein>
    <submittedName>
        <fullName evidence="1">Uncharacterized protein</fullName>
    </submittedName>
</protein>
<name>A0A067TDJ5_GALM3</name>
<gene>
    <name evidence="1" type="ORF">GALMADRAFT_1125300</name>
</gene>
<accession>A0A067TDJ5</accession>
<dbReference type="EMBL" id="KL142371">
    <property type="protein sequence ID" value="KDR81300.1"/>
    <property type="molecule type" value="Genomic_DNA"/>
</dbReference>
<evidence type="ECO:0000313" key="2">
    <source>
        <dbReference type="Proteomes" id="UP000027222"/>
    </source>
</evidence>
<reference evidence="2" key="1">
    <citation type="journal article" date="2014" name="Proc. Natl. Acad. Sci. U.S.A.">
        <title>Extensive sampling of basidiomycete genomes demonstrates inadequacy of the white-rot/brown-rot paradigm for wood decay fungi.</title>
        <authorList>
            <person name="Riley R."/>
            <person name="Salamov A.A."/>
            <person name="Brown D.W."/>
            <person name="Nagy L.G."/>
            <person name="Floudas D."/>
            <person name="Held B.W."/>
            <person name="Levasseur A."/>
            <person name="Lombard V."/>
            <person name="Morin E."/>
            <person name="Otillar R."/>
            <person name="Lindquist E.A."/>
            <person name="Sun H."/>
            <person name="LaButti K.M."/>
            <person name="Schmutz J."/>
            <person name="Jabbour D."/>
            <person name="Luo H."/>
            <person name="Baker S.E."/>
            <person name="Pisabarro A.G."/>
            <person name="Walton J.D."/>
            <person name="Blanchette R.A."/>
            <person name="Henrissat B."/>
            <person name="Martin F."/>
            <person name="Cullen D."/>
            <person name="Hibbett D.S."/>
            <person name="Grigoriev I.V."/>
        </authorList>
    </citation>
    <scope>NUCLEOTIDE SEQUENCE [LARGE SCALE GENOMIC DNA]</scope>
    <source>
        <strain evidence="2">CBS 339.88</strain>
    </source>
</reference>
<sequence length="160" mass="17991">MPRTFFNPHVGLSSSFKLEETRESDALLRLRQLQLLLVGRSKSFLFVFTHGLPVTRTRPEPTLTLVICPPTLGNCRSGPRPLIPPVARHMWPRQHSSHISSFIHQSTSYQPGDCLLLMKSPYQQRPHFDLGNQTWNDGLHATLCVVLVLRAEVYGGALPG</sequence>
<organism evidence="1 2">
    <name type="scientific">Galerina marginata (strain CBS 339.88)</name>
    <dbReference type="NCBI Taxonomy" id="685588"/>
    <lineage>
        <taxon>Eukaryota</taxon>
        <taxon>Fungi</taxon>
        <taxon>Dikarya</taxon>
        <taxon>Basidiomycota</taxon>
        <taxon>Agaricomycotina</taxon>
        <taxon>Agaricomycetes</taxon>
        <taxon>Agaricomycetidae</taxon>
        <taxon>Agaricales</taxon>
        <taxon>Agaricineae</taxon>
        <taxon>Strophariaceae</taxon>
        <taxon>Galerina</taxon>
    </lineage>
</organism>
<dbReference type="AlphaFoldDB" id="A0A067TDJ5"/>